<dbReference type="InterPro" id="IPR036209">
    <property type="entry name" value="YwmB-like_sf"/>
</dbReference>
<name>A0ABS8N4D7_9CLOT</name>
<reference evidence="1" key="1">
    <citation type="submission" date="2021-11" db="EMBL/GenBank/DDBJ databases">
        <authorList>
            <person name="Qingchun L."/>
            <person name="Dong Z."/>
            <person name="Zongwei Q."/>
            <person name="Jia Z."/>
            <person name="Duotao L."/>
        </authorList>
    </citation>
    <scope>NUCLEOTIDE SEQUENCE</scope>
    <source>
        <strain evidence="1">WLY-B-L2</strain>
    </source>
</reference>
<comment type="caution">
    <text evidence="1">The sequence shown here is derived from an EMBL/GenBank/DDBJ whole genome shotgun (WGS) entry which is preliminary data.</text>
</comment>
<gene>
    <name evidence="1" type="ORF">LN736_02080</name>
</gene>
<organism evidence="1 2">
    <name type="scientific">Clostridium aromativorans</name>
    <dbReference type="NCBI Taxonomy" id="2836848"/>
    <lineage>
        <taxon>Bacteria</taxon>
        <taxon>Bacillati</taxon>
        <taxon>Bacillota</taxon>
        <taxon>Clostridia</taxon>
        <taxon>Eubacteriales</taxon>
        <taxon>Clostridiaceae</taxon>
        <taxon>Clostridium</taxon>
    </lineage>
</organism>
<keyword evidence="2" id="KW-1185">Reference proteome</keyword>
<dbReference type="Proteomes" id="UP001165422">
    <property type="component" value="Unassembled WGS sequence"/>
</dbReference>
<dbReference type="RefSeq" id="WP_179978124.1">
    <property type="nucleotide sequence ID" value="NZ_JAJJPB010000001.1"/>
</dbReference>
<dbReference type="EMBL" id="JAJJPB010000001">
    <property type="protein sequence ID" value="MCC9293658.1"/>
    <property type="molecule type" value="Genomic_DNA"/>
</dbReference>
<proteinExistence type="predicted"/>
<dbReference type="SUPFAM" id="SSF143842">
    <property type="entry name" value="YwmB-like"/>
    <property type="match status" value="1"/>
</dbReference>
<protein>
    <submittedName>
        <fullName evidence="1">Uncharacterized protein</fullName>
    </submittedName>
</protein>
<evidence type="ECO:0000313" key="1">
    <source>
        <dbReference type="EMBL" id="MCC9293658.1"/>
    </source>
</evidence>
<sequence>MNEKKADLFKYILDDTHSSPEECNVMAVFSTDEQGEKVVNRIFQNLLEYEKLDKKVLRNNGLYSIEFGHSYINGYIESVQYENHNIITVNVVEKCDDYELPYLKNMVEECLSNVGEKCQYYQYVKAKVQMGNVTTVNRKLEDTLKNIGTSNIKTVPLNQGYSSTAYTHMFDPIQSNGDLIDFNYSVVKYSTGIYIIMGTPEIMTTY</sequence>
<accession>A0ABS8N4D7</accession>
<evidence type="ECO:0000313" key="2">
    <source>
        <dbReference type="Proteomes" id="UP001165422"/>
    </source>
</evidence>